<sequence length="195" mass="20690">MRTNSRARSFYARGFYARSFYSRSFQARSFQARSFHARSGLLVVLMLWAGYSAAQTATTQFNVQITIDAECQINSAADLDFGNAGVIDTAIEASSDIAVLCTNGTTYDIGLNEGQGTGATVATRLMTGPDSETVSYSLYTDAGHTDVWGDTIGTDTASGTGTGTEQVYTVFGQVPGQDAPAPGTYTDVVTVTVTY</sequence>
<dbReference type="KEGG" id="hbh:E4T21_06165"/>
<evidence type="ECO:0000259" key="1">
    <source>
        <dbReference type="Pfam" id="PF05229"/>
    </source>
</evidence>
<protein>
    <submittedName>
        <fullName evidence="2">Spore coat U domain-containing protein</fullName>
    </submittedName>
</protein>
<dbReference type="InterPro" id="IPR053167">
    <property type="entry name" value="Spore_coat_component"/>
</dbReference>
<proteinExistence type="predicted"/>
<accession>A0A856QV50</accession>
<dbReference type="PANTHER" id="PTHR37089">
    <property type="entry name" value="PROTEIN U-RELATED"/>
    <property type="match status" value="1"/>
</dbReference>
<dbReference type="InterPro" id="IPR007893">
    <property type="entry name" value="Spore_coat_U/FanG"/>
</dbReference>
<keyword evidence="3" id="KW-1185">Reference proteome</keyword>
<dbReference type="RefSeq" id="WP_205423464.1">
    <property type="nucleotide sequence ID" value="NZ_CP038437.2"/>
</dbReference>
<dbReference type="Pfam" id="PF05229">
    <property type="entry name" value="SCPU"/>
    <property type="match status" value="1"/>
</dbReference>
<feature type="domain" description="Spore coat protein U/FanG" evidence="1">
    <location>
        <begin position="58"/>
        <end position="192"/>
    </location>
</feature>
<organism evidence="2 3">
    <name type="scientific">Halomonas binhaiensis</name>
    <dbReference type="NCBI Taxonomy" id="2562282"/>
    <lineage>
        <taxon>Bacteria</taxon>
        <taxon>Pseudomonadati</taxon>
        <taxon>Pseudomonadota</taxon>
        <taxon>Gammaproteobacteria</taxon>
        <taxon>Oceanospirillales</taxon>
        <taxon>Halomonadaceae</taxon>
        <taxon>Halomonas</taxon>
    </lineage>
</organism>
<dbReference type="AlphaFoldDB" id="A0A856QV50"/>
<gene>
    <name evidence="2" type="ORF">E4T21_06165</name>
</gene>
<evidence type="ECO:0000313" key="2">
    <source>
        <dbReference type="EMBL" id="QEM83950.2"/>
    </source>
</evidence>
<dbReference type="EMBL" id="CP038437">
    <property type="protein sequence ID" value="QEM83950.2"/>
    <property type="molecule type" value="Genomic_DNA"/>
</dbReference>
<name>A0A856QV50_9GAMM</name>
<dbReference type="PANTHER" id="PTHR37089:SF4">
    <property type="entry name" value="EXPORTED PROTEIN"/>
    <property type="match status" value="1"/>
</dbReference>
<dbReference type="SMART" id="SM00972">
    <property type="entry name" value="SCPU"/>
    <property type="match status" value="1"/>
</dbReference>
<dbReference type="Proteomes" id="UP000324285">
    <property type="component" value="Chromosome"/>
</dbReference>
<evidence type="ECO:0000313" key="3">
    <source>
        <dbReference type="Proteomes" id="UP000324285"/>
    </source>
</evidence>
<reference evidence="2" key="1">
    <citation type="submission" date="2021-02" db="EMBL/GenBank/DDBJ databases">
        <title>Strain Y2R2, a novel species of the genus Halomonas.</title>
        <authorList>
            <person name="Huang H."/>
        </authorList>
    </citation>
    <scope>NUCLEOTIDE SEQUENCE</scope>
    <source>
        <strain evidence="2">Y2R2</strain>
    </source>
</reference>